<reference evidence="7 8" key="1">
    <citation type="submission" date="2018-04" db="EMBL/GenBank/DDBJ databases">
        <title>Novel Campyloabacter and Helicobacter Species and Strains.</title>
        <authorList>
            <person name="Mannion A.J."/>
            <person name="Shen Z."/>
            <person name="Fox J.G."/>
        </authorList>
    </citation>
    <scope>NUCLEOTIDE SEQUENCE [LARGE SCALE GENOMIC DNA]</scope>
    <source>
        <strain evidence="7 8">ATCC 700242</strain>
    </source>
</reference>
<keyword evidence="8" id="KW-1185">Reference proteome</keyword>
<comment type="subcellular location">
    <subcellularLocation>
        <location evidence="1">Membrane</location>
        <topology evidence="1">Multi-pass membrane protein</topology>
    </subcellularLocation>
</comment>
<evidence type="ECO:0000313" key="7">
    <source>
        <dbReference type="EMBL" id="RDU69597.1"/>
    </source>
</evidence>
<proteinExistence type="inferred from homology"/>
<feature type="transmembrane region" description="Helical" evidence="6">
    <location>
        <begin position="76"/>
        <end position="100"/>
    </location>
</feature>
<feature type="transmembrane region" description="Helical" evidence="6">
    <location>
        <begin position="12"/>
        <end position="37"/>
    </location>
</feature>
<accession>A0A3D8IWD6</accession>
<dbReference type="InterPro" id="IPR005496">
    <property type="entry name" value="Integral_membrane_TerC"/>
</dbReference>
<keyword evidence="4 6" id="KW-1133">Transmembrane helix</keyword>
<dbReference type="OrthoDB" id="9805314at2"/>
<evidence type="ECO:0000256" key="5">
    <source>
        <dbReference type="ARBA" id="ARBA00023136"/>
    </source>
</evidence>
<dbReference type="Proteomes" id="UP000257067">
    <property type="component" value="Unassembled WGS sequence"/>
</dbReference>
<dbReference type="AlphaFoldDB" id="A0A3D8IWD6"/>
<evidence type="ECO:0000256" key="4">
    <source>
        <dbReference type="ARBA" id="ARBA00022989"/>
    </source>
</evidence>
<evidence type="ECO:0000256" key="1">
    <source>
        <dbReference type="ARBA" id="ARBA00004141"/>
    </source>
</evidence>
<keyword evidence="5 6" id="KW-0472">Membrane</keyword>
<dbReference type="PANTHER" id="PTHR30238">
    <property type="entry name" value="MEMBRANE BOUND PREDICTED REDOX MODULATOR"/>
    <property type="match status" value="1"/>
</dbReference>
<name>A0A3D8IWD6_9HELI</name>
<sequence length="238" mass="26778">MFEWLLQPEAWVTLVTLTTLEIVLGIDNIIFIAILVNKLPAHQRDRARFFGLSLAMLTRIGLLASLFWIMKLIKPLFYIGEMGISGRDLILIIGGIFLLYKSTKEIYEQTEVHQQKEENKSKGGLIAILIQIAFLDIVFSLDSVITAVGMAQQLEIMILAIIIAIGVMMFASRGIAQFVDTHPTIKTLALAFLLMVGIVLILEGFKIHIPKAYIYFAMGFSFAVELLNIYIRKKSKQS</sequence>
<organism evidence="7 8">
    <name type="scientific">Helicobacter cholecystus</name>
    <dbReference type="NCBI Taxonomy" id="45498"/>
    <lineage>
        <taxon>Bacteria</taxon>
        <taxon>Pseudomonadati</taxon>
        <taxon>Campylobacterota</taxon>
        <taxon>Epsilonproteobacteria</taxon>
        <taxon>Campylobacterales</taxon>
        <taxon>Helicobacteraceae</taxon>
        <taxon>Helicobacter</taxon>
    </lineage>
</organism>
<feature type="transmembrane region" description="Helical" evidence="6">
    <location>
        <begin position="188"/>
        <end position="207"/>
    </location>
</feature>
<evidence type="ECO:0000256" key="2">
    <source>
        <dbReference type="ARBA" id="ARBA00007511"/>
    </source>
</evidence>
<comment type="similarity">
    <text evidence="2">Belongs to the TerC family.</text>
</comment>
<feature type="transmembrane region" description="Helical" evidence="6">
    <location>
        <begin position="156"/>
        <end position="176"/>
    </location>
</feature>
<feature type="transmembrane region" description="Helical" evidence="6">
    <location>
        <begin position="49"/>
        <end position="70"/>
    </location>
</feature>
<dbReference type="RefSeq" id="WP_104724418.1">
    <property type="nucleotide sequence ID" value="NZ_FZNE01000003.1"/>
</dbReference>
<dbReference type="GO" id="GO:0016020">
    <property type="term" value="C:membrane"/>
    <property type="evidence" value="ECO:0007669"/>
    <property type="project" value="UniProtKB-SubCell"/>
</dbReference>
<comment type="caution">
    <text evidence="7">The sequence shown here is derived from an EMBL/GenBank/DDBJ whole genome shotgun (WGS) entry which is preliminary data.</text>
</comment>
<gene>
    <name evidence="7" type="ORF">CQA62_02820</name>
</gene>
<feature type="transmembrane region" description="Helical" evidence="6">
    <location>
        <begin position="125"/>
        <end position="150"/>
    </location>
</feature>
<evidence type="ECO:0000256" key="6">
    <source>
        <dbReference type="SAM" id="Phobius"/>
    </source>
</evidence>
<evidence type="ECO:0000313" key="8">
    <source>
        <dbReference type="Proteomes" id="UP000257067"/>
    </source>
</evidence>
<evidence type="ECO:0000256" key="3">
    <source>
        <dbReference type="ARBA" id="ARBA00022692"/>
    </source>
</evidence>
<dbReference type="PANTHER" id="PTHR30238:SF4">
    <property type="entry name" value="SLL1022 PROTEIN"/>
    <property type="match status" value="1"/>
</dbReference>
<dbReference type="EMBL" id="NXLU01000002">
    <property type="protein sequence ID" value="RDU69597.1"/>
    <property type="molecule type" value="Genomic_DNA"/>
</dbReference>
<feature type="transmembrane region" description="Helical" evidence="6">
    <location>
        <begin position="213"/>
        <end position="231"/>
    </location>
</feature>
<dbReference type="Pfam" id="PF03741">
    <property type="entry name" value="TerC"/>
    <property type="match status" value="1"/>
</dbReference>
<keyword evidence="3 6" id="KW-0812">Transmembrane</keyword>
<protein>
    <submittedName>
        <fullName evidence="7">TerC family protein</fullName>
    </submittedName>
</protein>